<dbReference type="InterPro" id="IPR000847">
    <property type="entry name" value="LysR_HTH_N"/>
</dbReference>
<dbReference type="Gene3D" id="3.40.190.290">
    <property type="match status" value="1"/>
</dbReference>
<dbReference type="Pfam" id="PF03466">
    <property type="entry name" value="LysR_substrate"/>
    <property type="match status" value="1"/>
</dbReference>
<dbReference type="Pfam" id="PF00126">
    <property type="entry name" value="HTH_1"/>
    <property type="match status" value="1"/>
</dbReference>
<dbReference type="CDD" id="cd08476">
    <property type="entry name" value="PBP2_CrgA_like_7"/>
    <property type="match status" value="1"/>
</dbReference>
<name>A0A502HY36_9PSED</name>
<dbReference type="GO" id="GO:0006351">
    <property type="term" value="P:DNA-templated transcription"/>
    <property type="evidence" value="ECO:0007669"/>
    <property type="project" value="TreeGrafter"/>
</dbReference>
<dbReference type="PROSITE" id="PS50931">
    <property type="entry name" value="HTH_LYSR"/>
    <property type="match status" value="1"/>
</dbReference>
<dbReference type="GO" id="GO:0043565">
    <property type="term" value="F:sequence-specific DNA binding"/>
    <property type="evidence" value="ECO:0007669"/>
    <property type="project" value="TreeGrafter"/>
</dbReference>
<dbReference type="Gene3D" id="1.10.10.10">
    <property type="entry name" value="Winged helix-like DNA-binding domain superfamily/Winged helix DNA-binding domain"/>
    <property type="match status" value="1"/>
</dbReference>
<reference evidence="6 7" key="1">
    <citation type="journal article" date="2019" name="Environ. Microbiol.">
        <title>Species interactions and distinct microbial communities in high Arctic permafrost affected cryosols are associated with the CH4 and CO2 gas fluxes.</title>
        <authorList>
            <person name="Altshuler I."/>
            <person name="Hamel J."/>
            <person name="Turney S."/>
            <person name="Magnuson E."/>
            <person name="Levesque R."/>
            <person name="Greer C."/>
            <person name="Whyte L.G."/>
        </authorList>
    </citation>
    <scope>NUCLEOTIDE SEQUENCE [LARGE SCALE GENOMIC DNA]</scope>
    <source>
        <strain evidence="6 7">E3</strain>
    </source>
</reference>
<evidence type="ECO:0000256" key="2">
    <source>
        <dbReference type="ARBA" id="ARBA00023015"/>
    </source>
</evidence>
<dbReference type="GO" id="GO:0003700">
    <property type="term" value="F:DNA-binding transcription factor activity"/>
    <property type="evidence" value="ECO:0007669"/>
    <property type="project" value="InterPro"/>
</dbReference>
<keyword evidence="2" id="KW-0805">Transcription regulation</keyword>
<gene>
    <name evidence="6" type="ORF">EAH78_11810</name>
</gene>
<dbReference type="InterPro" id="IPR036390">
    <property type="entry name" value="WH_DNA-bd_sf"/>
</dbReference>
<dbReference type="AlphaFoldDB" id="A0A502HY36"/>
<dbReference type="InterPro" id="IPR005119">
    <property type="entry name" value="LysR_subst-bd"/>
</dbReference>
<organism evidence="6 7">
    <name type="scientific">Pseudomonas arsenicoxydans</name>
    <dbReference type="NCBI Taxonomy" id="702115"/>
    <lineage>
        <taxon>Bacteria</taxon>
        <taxon>Pseudomonadati</taxon>
        <taxon>Pseudomonadota</taxon>
        <taxon>Gammaproteobacteria</taxon>
        <taxon>Pseudomonadales</taxon>
        <taxon>Pseudomonadaceae</taxon>
        <taxon>Pseudomonas</taxon>
    </lineage>
</organism>
<dbReference type="EMBL" id="RCZE01000005">
    <property type="protein sequence ID" value="TPG78266.1"/>
    <property type="molecule type" value="Genomic_DNA"/>
</dbReference>
<evidence type="ECO:0000256" key="3">
    <source>
        <dbReference type="ARBA" id="ARBA00023125"/>
    </source>
</evidence>
<accession>A0A502HY36</accession>
<keyword evidence="4" id="KW-0804">Transcription</keyword>
<dbReference type="PANTHER" id="PTHR30537">
    <property type="entry name" value="HTH-TYPE TRANSCRIPTIONAL REGULATOR"/>
    <property type="match status" value="1"/>
</dbReference>
<dbReference type="FunFam" id="1.10.10.10:FF:000001">
    <property type="entry name" value="LysR family transcriptional regulator"/>
    <property type="match status" value="1"/>
</dbReference>
<proteinExistence type="inferred from homology"/>
<keyword evidence="3" id="KW-0238">DNA-binding</keyword>
<comment type="caution">
    <text evidence="6">The sequence shown here is derived from an EMBL/GenBank/DDBJ whole genome shotgun (WGS) entry which is preliminary data.</text>
</comment>
<evidence type="ECO:0000256" key="4">
    <source>
        <dbReference type="ARBA" id="ARBA00023163"/>
    </source>
</evidence>
<evidence type="ECO:0000256" key="1">
    <source>
        <dbReference type="ARBA" id="ARBA00009437"/>
    </source>
</evidence>
<evidence type="ECO:0000313" key="7">
    <source>
        <dbReference type="Proteomes" id="UP000317933"/>
    </source>
</evidence>
<feature type="domain" description="HTH lysR-type" evidence="5">
    <location>
        <begin position="3"/>
        <end position="60"/>
    </location>
</feature>
<protein>
    <submittedName>
        <fullName evidence="6">LysR family transcriptional regulator</fullName>
    </submittedName>
</protein>
<dbReference type="RefSeq" id="WP_140667975.1">
    <property type="nucleotide sequence ID" value="NZ_RCZE01000005.1"/>
</dbReference>
<dbReference type="InterPro" id="IPR058163">
    <property type="entry name" value="LysR-type_TF_proteobact-type"/>
</dbReference>
<dbReference type="Proteomes" id="UP000317933">
    <property type="component" value="Unassembled WGS sequence"/>
</dbReference>
<evidence type="ECO:0000313" key="6">
    <source>
        <dbReference type="EMBL" id="TPG78266.1"/>
    </source>
</evidence>
<evidence type="ECO:0000259" key="5">
    <source>
        <dbReference type="PROSITE" id="PS50931"/>
    </source>
</evidence>
<dbReference type="SUPFAM" id="SSF46785">
    <property type="entry name" value="Winged helix' DNA-binding domain"/>
    <property type="match status" value="1"/>
</dbReference>
<comment type="similarity">
    <text evidence="1">Belongs to the LysR transcriptional regulatory family.</text>
</comment>
<dbReference type="PANTHER" id="PTHR30537:SF72">
    <property type="entry name" value="LYSR FAMILY TRANSCRIPTIONAL REGULATOR"/>
    <property type="match status" value="1"/>
</dbReference>
<dbReference type="InterPro" id="IPR036388">
    <property type="entry name" value="WH-like_DNA-bd_sf"/>
</dbReference>
<dbReference type="SUPFAM" id="SSF53850">
    <property type="entry name" value="Periplasmic binding protein-like II"/>
    <property type="match status" value="1"/>
</dbReference>
<dbReference type="PRINTS" id="PR00039">
    <property type="entry name" value="HTHLYSR"/>
</dbReference>
<sequence>MLDNLSALKIFARAAQTLSFTEAGNQLGLSSSAIGKAVARLEQRLGVRLFHRSTRSIQLTDEGQQVLDSCQRIFNELETMEAQVAQSRVVPRGRLRVSLPLAGMLMMPTLTAFMKAFPAIELDLHFSDNLVDIVNDGFDVVIRAGEAADSQLIARSLGNFQLKLVGSPAYFKRAGIPLKPADLADHSCLHHRFPSTGKLERWPLRASLDGEEVVVPVMSIASTIEPLIALAESGLGIVCIPDLACREQLADGRLVEVLADYVEHTGTFRAVWPANPFRSPKLRVFVDFMAKHLLAASSEATPSVSLNVSPIRRTA</sequence>